<reference evidence="1 2" key="1">
    <citation type="submission" date="2015-03" db="EMBL/GenBank/DDBJ databases">
        <authorList>
            <person name="Hassan Y.I."/>
            <person name="Lepp D."/>
            <person name="Zhou T."/>
        </authorList>
    </citation>
    <scope>NUCLEOTIDE SEQUENCE [LARGE SCALE GENOMIC DNA]</scope>
    <source>
        <strain evidence="1 2">GH2-10</strain>
    </source>
</reference>
<evidence type="ECO:0000313" key="1">
    <source>
        <dbReference type="EMBL" id="KKB81010.1"/>
    </source>
</evidence>
<proteinExistence type="predicted"/>
<dbReference type="STRING" id="361041.VW35_02230"/>
<gene>
    <name evidence="1" type="ORF">VW35_02230</name>
</gene>
<dbReference type="Proteomes" id="UP000033514">
    <property type="component" value="Unassembled WGS sequence"/>
</dbReference>
<dbReference type="EMBL" id="LAJG01000005">
    <property type="protein sequence ID" value="KKB81010.1"/>
    <property type="molecule type" value="Genomic_DNA"/>
</dbReference>
<dbReference type="PATRIC" id="fig|361041.3.peg.3830"/>
<keyword evidence="2" id="KW-1185">Reference proteome</keyword>
<evidence type="ECO:0000313" key="2">
    <source>
        <dbReference type="Proteomes" id="UP000033514"/>
    </source>
</evidence>
<name>A0A0F5LFB9_9HYPH</name>
<dbReference type="RefSeq" id="WP_046141358.1">
    <property type="nucleotide sequence ID" value="NZ_LAJG01000005.1"/>
</dbReference>
<comment type="caution">
    <text evidence="1">The sequence shown here is derived from an EMBL/GenBank/DDBJ whole genome shotgun (WGS) entry which is preliminary data.</text>
</comment>
<accession>A0A0F5LFB9</accession>
<organism evidence="1 2">
    <name type="scientific">Devosia soli</name>
    <dbReference type="NCBI Taxonomy" id="361041"/>
    <lineage>
        <taxon>Bacteria</taxon>
        <taxon>Pseudomonadati</taxon>
        <taxon>Pseudomonadota</taxon>
        <taxon>Alphaproteobacteria</taxon>
        <taxon>Hyphomicrobiales</taxon>
        <taxon>Devosiaceae</taxon>
        <taxon>Devosia</taxon>
    </lineage>
</organism>
<sequence length="165" mass="17824">MNSITDFRRQQRAQALIDKALREQFGAFQQAVTQQMTAMTADLAALVKTQGQLISKQQLIIDDLAKTMKPTLLGDTSITIPAVTLGITLQATQRAVKPLAGIRPGDFLQPIMSEYLPDGWSLPQLVCRNAGQVEIRIAIPSGLAVGTPARIVTFGVMALRAVPLT</sequence>
<protein>
    <submittedName>
        <fullName evidence="1">Uncharacterized protein</fullName>
    </submittedName>
</protein>
<dbReference type="AlphaFoldDB" id="A0A0F5LFB9"/>